<dbReference type="Pfam" id="PF00175">
    <property type="entry name" value="NAD_binding_1"/>
    <property type="match status" value="1"/>
</dbReference>
<dbReference type="InterPro" id="IPR001709">
    <property type="entry name" value="Flavoprot_Pyr_Nucl_cyt_Rdtase"/>
</dbReference>
<accession>Q72LT0</accession>
<dbReference type="AlphaFoldDB" id="Q72LT0"/>
<organism evidence="9 10">
    <name type="scientific">Leptospira interrogans serogroup Icterohaemorrhagiae serovar copenhageni (strain Fiocruz L1-130)</name>
    <dbReference type="NCBI Taxonomy" id="267671"/>
    <lineage>
        <taxon>Bacteria</taxon>
        <taxon>Pseudomonadati</taxon>
        <taxon>Spirochaetota</taxon>
        <taxon>Spirochaetia</taxon>
        <taxon>Leptospirales</taxon>
        <taxon>Leptospiraceae</taxon>
        <taxon>Leptospira</taxon>
    </lineage>
</organism>
<evidence type="ECO:0000256" key="3">
    <source>
        <dbReference type="ARBA" id="ARBA00022827"/>
    </source>
</evidence>
<keyword evidence="4 6" id="KW-0521">NADP</keyword>
<feature type="binding site" evidence="7">
    <location>
        <begin position="234"/>
        <end position="235"/>
    </location>
    <ligand>
        <name>NADP(+)</name>
        <dbReference type="ChEBI" id="CHEBI:58349"/>
    </ligand>
</feature>
<protein>
    <submittedName>
        <fullName evidence="9">Ferredoxin--NADP reductase</fullName>
    </submittedName>
</protein>
<dbReference type="InterPro" id="IPR039261">
    <property type="entry name" value="FNR_nucleotide-bd"/>
</dbReference>
<dbReference type="PIRSF" id="PIRSF000361">
    <property type="entry name" value="Frd-NADP+_RD"/>
    <property type="match status" value="1"/>
</dbReference>
<dbReference type="Proteomes" id="UP000007037">
    <property type="component" value="Chromosome I"/>
</dbReference>
<name>Q72LT0_LEPIC</name>
<feature type="domain" description="FAD-binding FR-type" evidence="8">
    <location>
        <begin position="19"/>
        <end position="159"/>
    </location>
</feature>
<evidence type="ECO:0000313" key="9">
    <source>
        <dbReference type="EMBL" id="AAS72009.1"/>
    </source>
</evidence>
<dbReference type="GO" id="GO:0016491">
    <property type="term" value="F:oxidoreductase activity"/>
    <property type="evidence" value="ECO:0007669"/>
    <property type="project" value="UniProtKB-KW"/>
</dbReference>
<dbReference type="PROSITE" id="PS51384">
    <property type="entry name" value="FAD_FR"/>
    <property type="match status" value="1"/>
</dbReference>
<dbReference type="PANTHER" id="PTHR43314">
    <property type="match status" value="1"/>
</dbReference>
<keyword evidence="5 6" id="KW-0560">Oxidoreductase</keyword>
<dbReference type="SUPFAM" id="SSF63380">
    <property type="entry name" value="Riboflavin synthase domain-like"/>
    <property type="match status" value="1"/>
</dbReference>
<keyword evidence="2 6" id="KW-0285">Flavoprotein</keyword>
<dbReference type="EMBL" id="AE016823">
    <property type="protein sequence ID" value="AAS72009.1"/>
    <property type="molecule type" value="Genomic_DNA"/>
</dbReference>
<dbReference type="SUPFAM" id="SSF52343">
    <property type="entry name" value="Ferredoxin reductase-like, C-terminal NADP-linked domain"/>
    <property type="match status" value="1"/>
</dbReference>
<evidence type="ECO:0000256" key="6">
    <source>
        <dbReference type="PIRNR" id="PIRNR000361"/>
    </source>
</evidence>
<dbReference type="HOGENOM" id="CLU_053066_0_0_12"/>
<dbReference type="InterPro" id="IPR017927">
    <property type="entry name" value="FAD-bd_FR_type"/>
</dbReference>
<evidence type="ECO:0000259" key="8">
    <source>
        <dbReference type="PROSITE" id="PS51384"/>
    </source>
</evidence>
<reference evidence="9 10" key="1">
    <citation type="journal article" date="2004" name="J. Bacteriol.">
        <title>Comparative genomics of two Leptospira interrogans serovars reveals novel insights into physiology and pathogenesis.</title>
        <authorList>
            <person name="Nascimento A.L."/>
            <person name="Ko A.I."/>
            <person name="Martins E.A."/>
            <person name="Monteiro-Vitorello C.B."/>
            <person name="Ho P.L."/>
            <person name="Haake D.A."/>
            <person name="Verjovski-Almeida S."/>
            <person name="Hartskeerl R.A."/>
            <person name="Marques M.V."/>
            <person name="Oliveira M.C."/>
            <person name="Menck C.F."/>
            <person name="Leite L.C."/>
            <person name="Carrer H."/>
            <person name="Coutinho L.L."/>
            <person name="Degrave W.M."/>
            <person name="Dellagostin O.A."/>
            <person name="El-Dorry H."/>
            <person name="Ferro E.S."/>
            <person name="Ferro M.I."/>
            <person name="Furlan L.R."/>
            <person name="Gamberini M."/>
            <person name="Giglioti E.A."/>
            <person name="Goes-Neto A."/>
            <person name="Goldman G.H."/>
            <person name="Goldman M.H."/>
            <person name="Harakava R."/>
            <person name="Jeronimo S.M."/>
            <person name="Junqueira-De-Azevedo I.L."/>
            <person name="Kimura E.T."/>
            <person name="Kuramae E.E."/>
            <person name="Lemos E.G."/>
            <person name="Lemos M.V."/>
            <person name="Marino C.L."/>
            <person name="Nunes L.R."/>
            <person name="De Oliveira R.C."/>
            <person name="Pereira G.G."/>
            <person name="Reis M.S."/>
            <person name="Schriefer A."/>
            <person name="Siqueira W.J."/>
            <person name="Sommer P."/>
            <person name="Tsai S.M."/>
            <person name="Simpson A.J."/>
            <person name="Ferro J.A."/>
            <person name="Camargo L.E."/>
            <person name="Kitajima J.P."/>
            <person name="Setubal J.C."/>
            <person name="Van Sluys M.A."/>
        </authorList>
    </citation>
    <scope>NUCLEOTIDE SEQUENCE [LARGE SCALE GENOMIC DNA]</scope>
    <source>
        <strain evidence="9 10">Fiocruz L1-130</strain>
    </source>
</reference>
<evidence type="ECO:0000256" key="1">
    <source>
        <dbReference type="ARBA" id="ARBA00001974"/>
    </source>
</evidence>
<sequence>MHSLMKPTREPQINLFKKSNPYKAKVISNVLLTPETGTGKRPKKEGEALVHRIVLAIDHSAYPYVIGQSGGVIPPGEDPEKKAKGLADVGYTVRLYSIASPSYSFGMKEDNIEFIIKRDNIYDENGNIQFKGVCSNYMCDLKPGDEVTMTGPSGKKFLLPNTDFSGDIMFLATGTGIAPFIGMSEELLEHKLIKFTGNITLVYGAPYSDELVMMDYLKGLESKHKNFKLVTAISREEKNSFDGGRMYISHRVREQAEAVKKILNGGGRFYICGGPKGMEKGVIEEIQKISGNTGTYEEFKHHLEGAHQLFVETY</sequence>
<dbReference type="PRINTS" id="PR00371">
    <property type="entry name" value="FPNCR"/>
</dbReference>
<dbReference type="InterPro" id="IPR015701">
    <property type="entry name" value="FNR"/>
</dbReference>
<dbReference type="InterPro" id="IPR017938">
    <property type="entry name" value="Riboflavin_synthase-like_b-brl"/>
</dbReference>
<dbReference type="Gene3D" id="2.40.30.10">
    <property type="entry name" value="Translation factors"/>
    <property type="match status" value="1"/>
</dbReference>
<evidence type="ECO:0000256" key="2">
    <source>
        <dbReference type="ARBA" id="ARBA00022630"/>
    </source>
</evidence>
<evidence type="ECO:0000256" key="7">
    <source>
        <dbReference type="PIRSR" id="PIRSR000361-1"/>
    </source>
</evidence>
<dbReference type="Gene3D" id="3.40.50.80">
    <property type="entry name" value="Nucleotide-binding domain of ferredoxin-NADP reductase (FNR) module"/>
    <property type="match status" value="1"/>
</dbReference>
<gene>
    <name evidence="9" type="ordered locus">LIC_13470</name>
</gene>
<feature type="binding site" evidence="7">
    <location>
        <position position="97"/>
    </location>
    <ligand>
        <name>NADP(+)</name>
        <dbReference type="ChEBI" id="CHEBI:58349"/>
    </ligand>
</feature>
<feature type="binding site" evidence="7">
    <location>
        <position position="175"/>
    </location>
    <ligand>
        <name>NADP(+)</name>
        <dbReference type="ChEBI" id="CHEBI:58349"/>
    </ligand>
</feature>
<evidence type="ECO:0000256" key="5">
    <source>
        <dbReference type="ARBA" id="ARBA00023002"/>
    </source>
</evidence>
<feature type="binding site" evidence="7">
    <location>
        <position position="117"/>
    </location>
    <ligand>
        <name>NADP(+)</name>
        <dbReference type="ChEBI" id="CHEBI:58349"/>
    </ligand>
</feature>
<dbReference type="InterPro" id="IPR001433">
    <property type="entry name" value="OxRdtase_FAD/NAD-bd"/>
</dbReference>
<comment type="cofactor">
    <cofactor evidence="1">
        <name>FAD</name>
        <dbReference type="ChEBI" id="CHEBI:57692"/>
    </cofactor>
</comment>
<feature type="binding site" evidence="7">
    <location>
        <position position="312"/>
    </location>
    <ligand>
        <name>NADP(+)</name>
        <dbReference type="ChEBI" id="CHEBI:58349"/>
    </ligand>
</feature>
<evidence type="ECO:0000313" key="10">
    <source>
        <dbReference type="Proteomes" id="UP000007037"/>
    </source>
</evidence>
<evidence type="ECO:0000256" key="4">
    <source>
        <dbReference type="ARBA" id="ARBA00022857"/>
    </source>
</evidence>
<dbReference type="KEGG" id="lic:LIC_13470"/>
<keyword evidence="3 6" id="KW-0274">FAD</keyword>
<proteinExistence type="predicted"/>